<name>A0A2G5FM74_9PSED</name>
<proteinExistence type="predicted"/>
<organism evidence="1 2">
    <name type="scientific">Pseudomonas sediminis</name>
    <dbReference type="NCBI Taxonomy" id="1691904"/>
    <lineage>
        <taxon>Bacteria</taxon>
        <taxon>Pseudomonadati</taxon>
        <taxon>Pseudomonadota</taxon>
        <taxon>Gammaproteobacteria</taxon>
        <taxon>Pseudomonadales</taxon>
        <taxon>Pseudomonadaceae</taxon>
        <taxon>Pseudomonas</taxon>
    </lineage>
</organism>
<accession>A0A2G5FM74</accession>
<evidence type="ECO:0008006" key="3">
    <source>
        <dbReference type="Google" id="ProtNLM"/>
    </source>
</evidence>
<protein>
    <recommendedName>
        <fullName evidence="3">YdgA family protein</fullName>
    </recommendedName>
</protein>
<dbReference type="Pfam" id="PF06097">
    <property type="entry name" value="DUF945"/>
    <property type="match status" value="1"/>
</dbReference>
<evidence type="ECO:0000313" key="1">
    <source>
        <dbReference type="EMBL" id="PIA69063.1"/>
    </source>
</evidence>
<dbReference type="AlphaFoldDB" id="A0A2G5FM74"/>
<dbReference type="RefSeq" id="WP_099524998.1">
    <property type="nucleotide sequence ID" value="NZ_NIQU01000004.1"/>
</dbReference>
<reference evidence="2" key="1">
    <citation type="submission" date="2017-06" db="EMBL/GenBank/DDBJ databases">
        <authorList>
            <person name="Rastogi G."/>
            <person name="Vaishampayan P."/>
            <person name="Seuylemezian A."/>
        </authorList>
    </citation>
    <scope>NUCLEOTIDE SEQUENCE [LARGE SCALE GENOMIC DNA]</scope>
    <source>
        <strain evidence="2">PI11</strain>
    </source>
</reference>
<evidence type="ECO:0000313" key="2">
    <source>
        <dbReference type="Proteomes" id="UP000229504"/>
    </source>
</evidence>
<dbReference type="InterPro" id="IPR010352">
    <property type="entry name" value="DUF945"/>
</dbReference>
<gene>
    <name evidence="1" type="ORF">CDO35_12150</name>
</gene>
<sequence>MNKITLAIAIPLAIVGASVAGAWYTGTLVEQQLHAAISQANASLAQEAPYLKGQMQLVEFEQGIFSSRARYTLSFSVDADAAPLTLAFSDNLEHGPFPPSRLAAGKLAPVMAQSHFSLEQNELTAPLFEAAGGKSPLTGEVALNYDQSQSGRIDLAALQHTHAAGTLRTSPASMDFSGSSDRKHISASGQLAEMDFNFAESDSGGPVSVQLRDLSLQADKQENANGFALGPSSATIKRVTIQSSSDQQIELQDAVIEEALTQNGSSLDQTVAYRVGLVRVQEQSVGGVKLAVSARHLDEVAFKALKDAYNQLLLSSLEGQEAGSDTEEEFKGLALALLEGAPVLALDEFSLNTASGEGKAALSFSLRKPAEDASSPQEMAQSALATLQADIKLDKAVISDLATVQGTLEGAASGDVDSQAIAQQAQMMTEMFSGMALASQWVVEDGNALRGSLAYADDKVTFNGKVMSVQEFMAFAMGSAPGMTGLEDDDSELEQYGLE</sequence>
<dbReference type="Proteomes" id="UP000229504">
    <property type="component" value="Unassembled WGS sequence"/>
</dbReference>
<dbReference type="EMBL" id="NIQU01000004">
    <property type="protein sequence ID" value="PIA69063.1"/>
    <property type="molecule type" value="Genomic_DNA"/>
</dbReference>
<comment type="caution">
    <text evidence="1">The sequence shown here is derived from an EMBL/GenBank/DDBJ whole genome shotgun (WGS) entry which is preliminary data.</text>
</comment>